<evidence type="ECO:0000313" key="1">
    <source>
        <dbReference type="EMBL" id="PIU15236.1"/>
    </source>
</evidence>
<dbReference type="PANTHER" id="PTHR37953">
    <property type="entry name" value="UPF0127 PROTEIN MJ1496"/>
    <property type="match status" value="1"/>
</dbReference>
<proteinExistence type="predicted"/>
<accession>A0A2M6XUD5</accession>
<gene>
    <name evidence="1" type="ORF">COT20_01965</name>
</gene>
<sequence length="152" mass="17316">MRKEMLLKVGLALGLLTLAGLTVYFMIFHCPKTKVCFQGFCFQAEVAKNRFTIAKGLMFRKNLAQNQAMLFVFTQEGIRSFWMKNTLIPLDIIFLDKNKKVVDIIKQAQPCPSQKCESYRDQQPAQYVLEINGGLSEKIGLIIGGEFSFSDY</sequence>
<protein>
    <recommendedName>
        <fullName evidence="3">DUF192 domain-containing protein</fullName>
    </recommendedName>
</protein>
<dbReference type="Gene3D" id="2.60.120.1140">
    <property type="entry name" value="Protein of unknown function DUF192"/>
    <property type="match status" value="1"/>
</dbReference>
<dbReference type="PANTHER" id="PTHR37953:SF1">
    <property type="entry name" value="UPF0127 PROTEIN MJ1496"/>
    <property type="match status" value="1"/>
</dbReference>
<dbReference type="AlphaFoldDB" id="A0A2M6XUD5"/>
<organism evidence="1 2">
    <name type="scientific">bacterium (Candidatus Gribaldobacteria) CG08_land_8_20_14_0_20_39_15</name>
    <dbReference type="NCBI Taxonomy" id="2014273"/>
    <lineage>
        <taxon>Bacteria</taxon>
        <taxon>Candidatus Gribaldobacteria</taxon>
    </lineage>
</organism>
<evidence type="ECO:0008006" key="3">
    <source>
        <dbReference type="Google" id="ProtNLM"/>
    </source>
</evidence>
<evidence type="ECO:0000313" key="2">
    <source>
        <dbReference type="Proteomes" id="UP000229784"/>
    </source>
</evidence>
<dbReference type="InterPro" id="IPR003795">
    <property type="entry name" value="DUF192"/>
</dbReference>
<comment type="caution">
    <text evidence="1">The sequence shown here is derived from an EMBL/GenBank/DDBJ whole genome shotgun (WGS) entry which is preliminary data.</text>
</comment>
<reference evidence="2" key="1">
    <citation type="submission" date="2017-09" db="EMBL/GenBank/DDBJ databases">
        <title>Depth-based differentiation of microbial function through sediment-hosted aquifers and enrichment of novel symbionts in the deep terrestrial subsurface.</title>
        <authorList>
            <person name="Probst A.J."/>
            <person name="Ladd B."/>
            <person name="Jarett J.K."/>
            <person name="Geller-Mcgrath D.E."/>
            <person name="Sieber C.M.K."/>
            <person name="Emerson J.B."/>
            <person name="Anantharaman K."/>
            <person name="Thomas B.C."/>
            <person name="Malmstrom R."/>
            <person name="Stieglmeier M."/>
            <person name="Klingl A."/>
            <person name="Woyke T."/>
            <person name="Ryan C.M."/>
            <person name="Banfield J.F."/>
        </authorList>
    </citation>
    <scope>NUCLEOTIDE SEQUENCE [LARGE SCALE GENOMIC DNA]</scope>
</reference>
<name>A0A2M6XUD5_9BACT</name>
<dbReference type="InterPro" id="IPR038695">
    <property type="entry name" value="Saro_0823-like_sf"/>
</dbReference>
<dbReference type="Pfam" id="PF02643">
    <property type="entry name" value="DUF192"/>
    <property type="match status" value="1"/>
</dbReference>
<dbReference type="Proteomes" id="UP000229784">
    <property type="component" value="Unassembled WGS sequence"/>
</dbReference>
<dbReference type="EMBL" id="PEXQ01000048">
    <property type="protein sequence ID" value="PIU15236.1"/>
    <property type="molecule type" value="Genomic_DNA"/>
</dbReference>